<accession>A0A4C1Z745</accession>
<dbReference type="AlphaFoldDB" id="A0A4C1Z745"/>
<protein>
    <submittedName>
        <fullName evidence="1">Uncharacterized protein</fullName>
    </submittedName>
</protein>
<evidence type="ECO:0000313" key="1">
    <source>
        <dbReference type="EMBL" id="GBP83698.1"/>
    </source>
</evidence>
<organism evidence="1 2">
    <name type="scientific">Eumeta variegata</name>
    <name type="common">Bagworm moth</name>
    <name type="synonym">Eumeta japonica</name>
    <dbReference type="NCBI Taxonomy" id="151549"/>
    <lineage>
        <taxon>Eukaryota</taxon>
        <taxon>Metazoa</taxon>
        <taxon>Ecdysozoa</taxon>
        <taxon>Arthropoda</taxon>
        <taxon>Hexapoda</taxon>
        <taxon>Insecta</taxon>
        <taxon>Pterygota</taxon>
        <taxon>Neoptera</taxon>
        <taxon>Endopterygota</taxon>
        <taxon>Lepidoptera</taxon>
        <taxon>Glossata</taxon>
        <taxon>Ditrysia</taxon>
        <taxon>Tineoidea</taxon>
        <taxon>Psychidae</taxon>
        <taxon>Oiketicinae</taxon>
        <taxon>Eumeta</taxon>
    </lineage>
</organism>
<comment type="caution">
    <text evidence="1">The sequence shown here is derived from an EMBL/GenBank/DDBJ whole genome shotgun (WGS) entry which is preliminary data.</text>
</comment>
<sequence length="305" mass="33498">MAARIQFRVAGGQGPHTSGPVGTGPIFVMIIRQKLTPGGGHDHHYTPPHSFPIYPWQDERSRTGRTRRAMNPSPRFADNFDVPSREKIGNLSSEFFGKPVGIGYLTGLKLEIQISDIHLAASSSDFCQPRTPLYQRYRPTIVVTPSTLGPYHRRLPDSIICYRILIGERYLGHLPSSAHFLFRLISYSNSQKPGKAATTPLALRVSTGGSDDLLFDSSACPQSGLAHRERADKSSACRVISNNRCTRGGRVEIASYLEAYIQTHHAFLSQILTVDDSLDRKVSDMPAIGAASPASRRALISKAES</sequence>
<keyword evidence="2" id="KW-1185">Reference proteome</keyword>
<reference evidence="1 2" key="1">
    <citation type="journal article" date="2019" name="Commun. Biol.">
        <title>The bagworm genome reveals a unique fibroin gene that provides high tensile strength.</title>
        <authorList>
            <person name="Kono N."/>
            <person name="Nakamura H."/>
            <person name="Ohtoshi R."/>
            <person name="Tomita M."/>
            <person name="Numata K."/>
            <person name="Arakawa K."/>
        </authorList>
    </citation>
    <scope>NUCLEOTIDE SEQUENCE [LARGE SCALE GENOMIC DNA]</scope>
</reference>
<gene>
    <name evidence="1" type="ORF">EVAR_61632_1</name>
</gene>
<dbReference type="EMBL" id="BGZK01001634">
    <property type="protein sequence ID" value="GBP83698.1"/>
    <property type="molecule type" value="Genomic_DNA"/>
</dbReference>
<proteinExistence type="predicted"/>
<evidence type="ECO:0000313" key="2">
    <source>
        <dbReference type="Proteomes" id="UP000299102"/>
    </source>
</evidence>
<dbReference type="Proteomes" id="UP000299102">
    <property type="component" value="Unassembled WGS sequence"/>
</dbReference>
<name>A0A4C1Z745_EUMVA</name>